<protein>
    <recommendedName>
        <fullName evidence="1">F-box domain-containing protein</fullName>
    </recommendedName>
</protein>
<sequence>MPRHRGGRPRPAPPVALPDDDDILSEILLRLPPQPSSLPRASLVCKRWRRLVTEPHFRRRFRARHRKPPLIGVFEDHMGHPFFRSVMDPPDLIPAERFRPPLGDGKGLNDWRIFGCRHGCLVLMNRTVKEIVLWDPLTGDRRVVAVPTELDNQDRIVWNGAVLCAAAGDPSHVHFGLSSCPFKVALVGVTSNHTQVFVCSYLSETGNWSDLASATVPFTVYCVTDPGTLVGNTLYWMPVGLGYGILEFNLDRHSLHVIEWPSSVTVSGRCTRHIMLAQNGGLGLAILSCDDLKMWERKVSSEGAAEWVLQKTHSLSKIHGMESGTEGVCVLGYAEDTNVMLLWTVFGVYMLQLDSLESRKLWETNFLCPHHPYTSIYDSVAGIQG</sequence>
<reference evidence="3" key="1">
    <citation type="submission" date="2024-06" db="EMBL/GenBank/DDBJ databases">
        <authorList>
            <person name="Ryan C."/>
        </authorList>
    </citation>
    <scope>NUCLEOTIDE SEQUENCE [LARGE SCALE GENOMIC DNA]</scope>
</reference>
<dbReference type="Pfam" id="PF23635">
    <property type="entry name" value="Beta-prop_AT5G49610-like"/>
    <property type="match status" value="1"/>
</dbReference>
<dbReference type="InterPro" id="IPR056594">
    <property type="entry name" value="AT5G49610-like_b-prop"/>
</dbReference>
<accession>A0ABC9C3P8</accession>
<name>A0ABC9C3P8_9POAL</name>
<dbReference type="SUPFAM" id="SSF81383">
    <property type="entry name" value="F-box domain"/>
    <property type="match status" value="1"/>
</dbReference>
<dbReference type="Gene3D" id="1.20.1280.50">
    <property type="match status" value="1"/>
</dbReference>
<feature type="domain" description="F-box" evidence="1">
    <location>
        <begin position="17"/>
        <end position="61"/>
    </location>
</feature>
<keyword evidence="3" id="KW-1185">Reference proteome</keyword>
<dbReference type="InterPro" id="IPR001810">
    <property type="entry name" value="F-box_dom"/>
</dbReference>
<dbReference type="InterPro" id="IPR036047">
    <property type="entry name" value="F-box-like_dom_sf"/>
</dbReference>
<dbReference type="Pfam" id="PF00646">
    <property type="entry name" value="F-box"/>
    <property type="match status" value="1"/>
</dbReference>
<evidence type="ECO:0000313" key="2">
    <source>
        <dbReference type="EMBL" id="CAL5012004.1"/>
    </source>
</evidence>
<dbReference type="Proteomes" id="UP001497457">
    <property type="component" value="Chromosome 28b"/>
</dbReference>
<dbReference type="AlphaFoldDB" id="A0ABC9C3P8"/>
<proteinExistence type="predicted"/>
<evidence type="ECO:0000259" key="1">
    <source>
        <dbReference type="SMART" id="SM00256"/>
    </source>
</evidence>
<dbReference type="EMBL" id="OZ075138">
    <property type="protein sequence ID" value="CAL5012004.1"/>
    <property type="molecule type" value="Genomic_DNA"/>
</dbReference>
<evidence type="ECO:0000313" key="3">
    <source>
        <dbReference type="Proteomes" id="UP001497457"/>
    </source>
</evidence>
<dbReference type="SMART" id="SM00256">
    <property type="entry name" value="FBOX"/>
    <property type="match status" value="1"/>
</dbReference>
<organism evidence="2 3">
    <name type="scientific">Urochloa decumbens</name>
    <dbReference type="NCBI Taxonomy" id="240449"/>
    <lineage>
        <taxon>Eukaryota</taxon>
        <taxon>Viridiplantae</taxon>
        <taxon>Streptophyta</taxon>
        <taxon>Embryophyta</taxon>
        <taxon>Tracheophyta</taxon>
        <taxon>Spermatophyta</taxon>
        <taxon>Magnoliopsida</taxon>
        <taxon>Liliopsida</taxon>
        <taxon>Poales</taxon>
        <taxon>Poaceae</taxon>
        <taxon>PACMAD clade</taxon>
        <taxon>Panicoideae</taxon>
        <taxon>Panicodae</taxon>
        <taxon>Paniceae</taxon>
        <taxon>Melinidinae</taxon>
        <taxon>Urochloa</taxon>
    </lineage>
</organism>
<gene>
    <name evidence="2" type="ORF">URODEC1_LOCUS70686</name>
</gene>
<dbReference type="PANTHER" id="PTHR32133:SF134">
    <property type="entry name" value="OS05G0320100 PROTEIN"/>
    <property type="match status" value="1"/>
</dbReference>
<reference evidence="2 3" key="2">
    <citation type="submission" date="2024-10" db="EMBL/GenBank/DDBJ databases">
        <authorList>
            <person name="Ryan C."/>
        </authorList>
    </citation>
    <scope>NUCLEOTIDE SEQUENCE [LARGE SCALE GENOMIC DNA]</scope>
</reference>
<dbReference type="PANTHER" id="PTHR32133">
    <property type="entry name" value="OS07G0120400 PROTEIN"/>
    <property type="match status" value="1"/>
</dbReference>